<evidence type="ECO:0000313" key="3">
    <source>
        <dbReference type="Proteomes" id="UP000324748"/>
    </source>
</evidence>
<evidence type="ECO:0000313" key="2">
    <source>
        <dbReference type="EMBL" id="KAA1074310.1"/>
    </source>
</evidence>
<feature type="compositionally biased region" description="Polar residues" evidence="1">
    <location>
        <begin position="259"/>
        <end position="276"/>
    </location>
</feature>
<dbReference type="Proteomes" id="UP000324748">
    <property type="component" value="Unassembled WGS sequence"/>
</dbReference>
<accession>A0A5B0MEE0</accession>
<keyword evidence="3" id="KW-1185">Reference proteome</keyword>
<organism evidence="2 3">
    <name type="scientific">Puccinia graminis f. sp. tritici</name>
    <dbReference type="NCBI Taxonomy" id="56615"/>
    <lineage>
        <taxon>Eukaryota</taxon>
        <taxon>Fungi</taxon>
        <taxon>Dikarya</taxon>
        <taxon>Basidiomycota</taxon>
        <taxon>Pucciniomycotina</taxon>
        <taxon>Pucciniomycetes</taxon>
        <taxon>Pucciniales</taxon>
        <taxon>Pucciniaceae</taxon>
        <taxon>Puccinia</taxon>
    </lineage>
</organism>
<sequence length="276" mass="31828">MLIRNSDTAPRNIYWRGTQMMFQTWYHKGQNISQRSKPRQVYLTGELSMHLHTYLAFIRPTQMFLLRGLGEKTNAIDMQEFLWMGSRIGRLETPDFSRILKKYFLHGGCEGVGIRVWRQAAWIWCYADEELNFKLASQVWQAFWGIESLWASKQPPLPVPDTLPPGEKARQALTIFTRNPNALRTRLTTKREITFRPELQIDVQPKYASTADLVPILQGLTQSHILKKKDRAMIFIEHRESVALIAQAVGGLMHHSGMSDENNPRVQASGSNETME</sequence>
<protein>
    <submittedName>
        <fullName evidence="2">Uncharacterized protein</fullName>
    </submittedName>
</protein>
<proteinExistence type="predicted"/>
<dbReference type="AlphaFoldDB" id="A0A5B0MEE0"/>
<name>A0A5B0MEE0_PUCGR</name>
<comment type="caution">
    <text evidence="2">The sequence shown here is derived from an EMBL/GenBank/DDBJ whole genome shotgun (WGS) entry which is preliminary data.</text>
</comment>
<feature type="region of interest" description="Disordered" evidence="1">
    <location>
        <begin position="255"/>
        <end position="276"/>
    </location>
</feature>
<gene>
    <name evidence="2" type="ORF">PGT21_000013</name>
</gene>
<reference evidence="2 3" key="1">
    <citation type="submission" date="2019-05" db="EMBL/GenBank/DDBJ databases">
        <title>Emergence of the Ug99 lineage of the wheat stem rust pathogen through somatic hybridization.</title>
        <authorList>
            <person name="Li F."/>
            <person name="Upadhyaya N.M."/>
            <person name="Sperschneider J."/>
            <person name="Matny O."/>
            <person name="Nguyen-Phuc H."/>
            <person name="Mago R."/>
            <person name="Raley C."/>
            <person name="Miller M.E."/>
            <person name="Silverstein K.A.T."/>
            <person name="Henningsen E."/>
            <person name="Hirsch C.D."/>
            <person name="Visser B."/>
            <person name="Pretorius Z.A."/>
            <person name="Steffenson B.J."/>
            <person name="Schwessinger B."/>
            <person name="Dodds P.N."/>
            <person name="Figueroa M."/>
        </authorList>
    </citation>
    <scope>NUCLEOTIDE SEQUENCE [LARGE SCALE GENOMIC DNA]</scope>
    <source>
        <strain evidence="2">21-0</strain>
    </source>
</reference>
<evidence type="ECO:0000256" key="1">
    <source>
        <dbReference type="SAM" id="MobiDB-lite"/>
    </source>
</evidence>
<dbReference type="OrthoDB" id="2507518at2759"/>
<dbReference type="EMBL" id="VSWC01000157">
    <property type="protein sequence ID" value="KAA1074310.1"/>
    <property type="molecule type" value="Genomic_DNA"/>
</dbReference>